<organism evidence="2 3">
    <name type="scientific">Siccirubricoccus soli</name>
    <dbReference type="NCBI Taxonomy" id="2899147"/>
    <lineage>
        <taxon>Bacteria</taxon>
        <taxon>Pseudomonadati</taxon>
        <taxon>Pseudomonadota</taxon>
        <taxon>Alphaproteobacteria</taxon>
        <taxon>Acetobacterales</taxon>
        <taxon>Roseomonadaceae</taxon>
        <taxon>Siccirubricoccus</taxon>
    </lineage>
</organism>
<accession>A0ABT1D236</accession>
<proteinExistence type="predicted"/>
<sequence length="193" mass="20504">MSTVTSESLRTRLRELEAAADRAASAVIEAQTSHDAAIRAAVLSGDLDAPAKTEAILAATRASHARTVATVEQAKRQLADAEAAEKAELQAAARAEIETELADMLQIATDIDSEFTGLVARVMQLRAREIEARRKIRPLFGEVVGGPEFFNGLRSLATYLRATADGLQPDAPASISKAASVGAHYIRRATSHA</sequence>
<keyword evidence="3" id="KW-1185">Reference proteome</keyword>
<gene>
    <name evidence="2" type="ORF">JYK14_07195</name>
</gene>
<evidence type="ECO:0000313" key="3">
    <source>
        <dbReference type="Proteomes" id="UP001523392"/>
    </source>
</evidence>
<dbReference type="EMBL" id="JAFIRR010000040">
    <property type="protein sequence ID" value="MCO6415962.1"/>
    <property type="molecule type" value="Genomic_DNA"/>
</dbReference>
<dbReference type="RefSeq" id="WP_252952574.1">
    <property type="nucleotide sequence ID" value="NZ_JAFIRR010000040.1"/>
</dbReference>
<name>A0ABT1D236_9PROT</name>
<keyword evidence="1" id="KW-0175">Coiled coil</keyword>
<protein>
    <submittedName>
        <fullName evidence="2">Uncharacterized protein</fullName>
    </submittedName>
</protein>
<feature type="coiled-coil region" evidence="1">
    <location>
        <begin position="64"/>
        <end position="91"/>
    </location>
</feature>
<comment type="caution">
    <text evidence="2">The sequence shown here is derived from an EMBL/GenBank/DDBJ whole genome shotgun (WGS) entry which is preliminary data.</text>
</comment>
<evidence type="ECO:0000313" key="2">
    <source>
        <dbReference type="EMBL" id="MCO6415962.1"/>
    </source>
</evidence>
<dbReference type="Proteomes" id="UP001523392">
    <property type="component" value="Unassembled WGS sequence"/>
</dbReference>
<evidence type="ECO:0000256" key="1">
    <source>
        <dbReference type="SAM" id="Coils"/>
    </source>
</evidence>
<reference evidence="2 3" key="1">
    <citation type="submission" date="2021-12" db="EMBL/GenBank/DDBJ databases">
        <title>Siccirubricoccus leaddurans sp. nov., a high concentration Zn2+ tolerance bacterium.</title>
        <authorList>
            <person name="Cao Y."/>
        </authorList>
    </citation>
    <scope>NUCLEOTIDE SEQUENCE [LARGE SCALE GENOMIC DNA]</scope>
    <source>
        <strain evidence="2 3">KC 17139</strain>
    </source>
</reference>